<dbReference type="GO" id="GO:0005634">
    <property type="term" value="C:nucleus"/>
    <property type="evidence" value="ECO:0007669"/>
    <property type="project" value="TreeGrafter"/>
</dbReference>
<dbReference type="PANTHER" id="PTHR24345">
    <property type="entry name" value="SERINE/THREONINE-PROTEIN KINASE PLK"/>
    <property type="match status" value="1"/>
</dbReference>
<organism evidence="7 8">
    <name type="scientific">Linnemannia elongata AG-77</name>
    <dbReference type="NCBI Taxonomy" id="1314771"/>
    <lineage>
        <taxon>Eukaryota</taxon>
        <taxon>Fungi</taxon>
        <taxon>Fungi incertae sedis</taxon>
        <taxon>Mucoromycota</taxon>
        <taxon>Mortierellomycotina</taxon>
        <taxon>Mortierellomycetes</taxon>
        <taxon>Mortierellales</taxon>
        <taxon>Mortierellaceae</taxon>
        <taxon>Linnemannia</taxon>
    </lineage>
</organism>
<reference evidence="7 8" key="1">
    <citation type="submission" date="2016-05" db="EMBL/GenBank/DDBJ databases">
        <title>Genome sequencing reveals origins of a unique bacterial endosymbiosis in the earliest lineages of terrestrial Fungi.</title>
        <authorList>
            <consortium name="DOE Joint Genome Institute"/>
            <person name="Uehling J."/>
            <person name="Gryganskyi A."/>
            <person name="Hameed K."/>
            <person name="Tschaplinski T."/>
            <person name="Misztal P."/>
            <person name="Wu S."/>
            <person name="Desiro A."/>
            <person name="Vande Pol N."/>
            <person name="Du Z.-Y."/>
            <person name="Zienkiewicz A."/>
            <person name="Zienkiewicz K."/>
            <person name="Morin E."/>
            <person name="Tisserant E."/>
            <person name="Splivallo R."/>
            <person name="Hainaut M."/>
            <person name="Henrissat B."/>
            <person name="Ohm R."/>
            <person name="Kuo A."/>
            <person name="Yan J."/>
            <person name="Lipzen A."/>
            <person name="Nolan M."/>
            <person name="Labutti K."/>
            <person name="Barry K."/>
            <person name="Goldstein A."/>
            <person name="Labbe J."/>
            <person name="Schadt C."/>
            <person name="Tuskan G."/>
            <person name="Grigoriev I."/>
            <person name="Martin F."/>
            <person name="Vilgalys R."/>
            <person name="Bonito G."/>
        </authorList>
    </citation>
    <scope>NUCLEOTIDE SEQUENCE [LARGE SCALE GENOMIC DNA]</scope>
    <source>
        <strain evidence="7 8">AG-77</strain>
    </source>
</reference>
<dbReference type="InterPro" id="IPR011009">
    <property type="entry name" value="Kinase-like_dom_sf"/>
</dbReference>
<keyword evidence="2" id="KW-0808">Transferase</keyword>
<dbReference type="GO" id="GO:0000922">
    <property type="term" value="C:spindle pole"/>
    <property type="evidence" value="ECO:0007669"/>
    <property type="project" value="TreeGrafter"/>
</dbReference>
<gene>
    <name evidence="7" type="ORF">K457DRAFT_15197</name>
</gene>
<dbReference type="OrthoDB" id="408964at2759"/>
<dbReference type="InterPro" id="IPR000719">
    <property type="entry name" value="Prot_kinase_dom"/>
</dbReference>
<dbReference type="EMBL" id="KV442019">
    <property type="protein sequence ID" value="OAQ34002.1"/>
    <property type="molecule type" value="Genomic_DNA"/>
</dbReference>
<dbReference type="AlphaFoldDB" id="A0A197K8J0"/>
<dbReference type="PROSITE" id="PS50011">
    <property type="entry name" value="PROTEIN_KINASE_DOM"/>
    <property type="match status" value="1"/>
</dbReference>
<keyword evidence="3" id="KW-0547">Nucleotide-binding</keyword>
<proteinExistence type="predicted"/>
<keyword evidence="1" id="KW-0723">Serine/threonine-protein kinase</keyword>
<dbReference type="GO" id="GO:0004674">
    <property type="term" value="F:protein serine/threonine kinase activity"/>
    <property type="evidence" value="ECO:0007669"/>
    <property type="project" value="UniProtKB-KW"/>
</dbReference>
<dbReference type="PROSITE" id="PS00108">
    <property type="entry name" value="PROTEIN_KINASE_ST"/>
    <property type="match status" value="1"/>
</dbReference>
<dbReference type="PANTHER" id="PTHR24345:SF0">
    <property type="entry name" value="CELL CYCLE SERINE_THREONINE-PROTEIN KINASE CDC5_MSD2"/>
    <property type="match status" value="1"/>
</dbReference>
<evidence type="ECO:0000256" key="3">
    <source>
        <dbReference type="ARBA" id="ARBA00022741"/>
    </source>
</evidence>
<dbReference type="Gene3D" id="1.10.510.10">
    <property type="entry name" value="Transferase(Phosphotransferase) domain 1"/>
    <property type="match status" value="1"/>
</dbReference>
<evidence type="ECO:0000256" key="5">
    <source>
        <dbReference type="ARBA" id="ARBA00022840"/>
    </source>
</evidence>
<dbReference type="STRING" id="1314771.A0A197K8J0"/>
<evidence type="ECO:0000259" key="6">
    <source>
        <dbReference type="PROSITE" id="PS50011"/>
    </source>
</evidence>
<dbReference type="InterPro" id="IPR008271">
    <property type="entry name" value="Ser/Thr_kinase_AS"/>
</dbReference>
<keyword evidence="5" id="KW-0067">ATP-binding</keyword>
<name>A0A197K8J0_9FUNG</name>
<dbReference type="GO" id="GO:0005737">
    <property type="term" value="C:cytoplasm"/>
    <property type="evidence" value="ECO:0007669"/>
    <property type="project" value="TreeGrafter"/>
</dbReference>
<evidence type="ECO:0000256" key="2">
    <source>
        <dbReference type="ARBA" id="ARBA00022679"/>
    </source>
</evidence>
<sequence length="277" mass="31597">MIRGSFQHEINTLGAAGMHESLVKCFGLVNDPSGKFRLLELCRPLDLFGLLCSRGRLTYPEVRYFGLGIAAGLAHLHDKGIIHRDLKPENVFISFDMQVRVGDLGLAARYDSRRSLKGRVGTKYFMAPEVVKGEPHTYAMDVFSFGCIVYMMLLRFQPYIATLDQPFPNQLENVLFGNEASSDPEKVLISDAQDLLRTLLSFYPRARPEVRHMALQIFFATGHCPTNLHEVFYTPYKSGNENKRKEGPAQVEEETRAVQKVKYEYDCDLDPYFDFDH</sequence>
<evidence type="ECO:0000256" key="1">
    <source>
        <dbReference type="ARBA" id="ARBA00022527"/>
    </source>
</evidence>
<protein>
    <submittedName>
        <fullName evidence="7">Kinase-like protein</fullName>
    </submittedName>
</protein>
<evidence type="ECO:0000313" key="8">
    <source>
        <dbReference type="Proteomes" id="UP000078512"/>
    </source>
</evidence>
<dbReference type="SUPFAM" id="SSF56112">
    <property type="entry name" value="Protein kinase-like (PK-like)"/>
    <property type="match status" value="1"/>
</dbReference>
<accession>A0A197K8J0</accession>
<dbReference type="Pfam" id="PF00069">
    <property type="entry name" value="Pkinase"/>
    <property type="match status" value="1"/>
</dbReference>
<evidence type="ECO:0000256" key="4">
    <source>
        <dbReference type="ARBA" id="ARBA00022777"/>
    </source>
</evidence>
<dbReference type="GO" id="GO:0000776">
    <property type="term" value="C:kinetochore"/>
    <property type="evidence" value="ECO:0007669"/>
    <property type="project" value="TreeGrafter"/>
</dbReference>
<dbReference type="GO" id="GO:0005524">
    <property type="term" value="F:ATP binding"/>
    <property type="evidence" value="ECO:0007669"/>
    <property type="project" value="UniProtKB-KW"/>
</dbReference>
<keyword evidence="4 7" id="KW-0418">Kinase</keyword>
<dbReference type="GO" id="GO:0007052">
    <property type="term" value="P:mitotic spindle organization"/>
    <property type="evidence" value="ECO:0007669"/>
    <property type="project" value="TreeGrafter"/>
</dbReference>
<dbReference type="Proteomes" id="UP000078512">
    <property type="component" value="Unassembled WGS sequence"/>
</dbReference>
<feature type="domain" description="Protein kinase" evidence="6">
    <location>
        <begin position="1"/>
        <end position="219"/>
    </location>
</feature>
<keyword evidence="8" id="KW-1185">Reference proteome</keyword>
<dbReference type="SMART" id="SM00220">
    <property type="entry name" value="S_TKc"/>
    <property type="match status" value="1"/>
</dbReference>
<evidence type="ECO:0000313" key="7">
    <source>
        <dbReference type="EMBL" id="OAQ34002.1"/>
    </source>
</evidence>